<dbReference type="EMBL" id="JBANQN010000006">
    <property type="protein sequence ID" value="KAK6786160.1"/>
    <property type="molecule type" value="Genomic_DNA"/>
</dbReference>
<gene>
    <name evidence="1" type="ORF">RDI58_014685</name>
</gene>
<reference evidence="1 2" key="1">
    <citation type="submission" date="2024-02" db="EMBL/GenBank/DDBJ databases">
        <title>de novo genome assembly of Solanum bulbocastanum strain 11H21.</title>
        <authorList>
            <person name="Hosaka A.J."/>
        </authorList>
    </citation>
    <scope>NUCLEOTIDE SEQUENCE [LARGE SCALE GENOMIC DNA]</scope>
    <source>
        <tissue evidence="1">Young leaves</tissue>
    </source>
</reference>
<comment type="caution">
    <text evidence="1">The sequence shown here is derived from an EMBL/GenBank/DDBJ whole genome shotgun (WGS) entry which is preliminary data.</text>
</comment>
<accession>A0AAN8YAT2</accession>
<organism evidence="1 2">
    <name type="scientific">Solanum bulbocastanum</name>
    <name type="common">Wild potato</name>
    <dbReference type="NCBI Taxonomy" id="147425"/>
    <lineage>
        <taxon>Eukaryota</taxon>
        <taxon>Viridiplantae</taxon>
        <taxon>Streptophyta</taxon>
        <taxon>Embryophyta</taxon>
        <taxon>Tracheophyta</taxon>
        <taxon>Spermatophyta</taxon>
        <taxon>Magnoliopsida</taxon>
        <taxon>eudicotyledons</taxon>
        <taxon>Gunneridae</taxon>
        <taxon>Pentapetalae</taxon>
        <taxon>asterids</taxon>
        <taxon>lamiids</taxon>
        <taxon>Solanales</taxon>
        <taxon>Solanaceae</taxon>
        <taxon>Solanoideae</taxon>
        <taxon>Solaneae</taxon>
        <taxon>Solanum</taxon>
    </lineage>
</organism>
<proteinExistence type="predicted"/>
<dbReference type="Proteomes" id="UP001371456">
    <property type="component" value="Unassembled WGS sequence"/>
</dbReference>
<name>A0AAN8YAT2_SOLBU</name>
<sequence>MFPLFTSLDCFSVYRCQVGNWKSSFLSLHSSKFERQLLSACSLVVLEFEHDTL</sequence>
<dbReference type="AlphaFoldDB" id="A0AAN8YAT2"/>
<keyword evidence="2" id="KW-1185">Reference proteome</keyword>
<evidence type="ECO:0000313" key="1">
    <source>
        <dbReference type="EMBL" id="KAK6786160.1"/>
    </source>
</evidence>
<evidence type="ECO:0000313" key="2">
    <source>
        <dbReference type="Proteomes" id="UP001371456"/>
    </source>
</evidence>
<protein>
    <submittedName>
        <fullName evidence="1">Uncharacterized protein</fullName>
    </submittedName>
</protein>